<proteinExistence type="predicted"/>
<evidence type="ECO:0000313" key="2">
    <source>
        <dbReference type="EMBL" id="QHU33923.1"/>
    </source>
</evidence>
<reference evidence="2" key="1">
    <citation type="journal article" date="2020" name="Nature">
        <title>Giant virus diversity and host interactions through global metagenomics.</title>
        <authorList>
            <person name="Schulz F."/>
            <person name="Roux S."/>
            <person name="Paez-Espino D."/>
            <person name="Jungbluth S."/>
            <person name="Walsh D.A."/>
            <person name="Denef V.J."/>
            <person name="McMahon K.D."/>
            <person name="Konstantinidis K.T."/>
            <person name="Eloe-Fadrosh E.A."/>
            <person name="Kyrpides N.C."/>
            <person name="Woyke T."/>
        </authorList>
    </citation>
    <scope>NUCLEOTIDE SEQUENCE</scope>
    <source>
        <strain evidence="2">GVMAG-S-1016704-142</strain>
    </source>
</reference>
<dbReference type="AlphaFoldDB" id="A0A6C0LU27"/>
<dbReference type="SUPFAM" id="SSF52540">
    <property type="entry name" value="P-loop containing nucleoside triphosphate hydrolases"/>
    <property type="match status" value="1"/>
</dbReference>
<dbReference type="Gene3D" id="3.40.50.300">
    <property type="entry name" value="P-loop containing nucleotide triphosphate hydrolases"/>
    <property type="match status" value="1"/>
</dbReference>
<dbReference type="GO" id="GO:0016887">
    <property type="term" value="F:ATP hydrolysis activity"/>
    <property type="evidence" value="ECO:0007669"/>
    <property type="project" value="InterPro"/>
</dbReference>
<dbReference type="Pfam" id="PF00004">
    <property type="entry name" value="AAA"/>
    <property type="match status" value="1"/>
</dbReference>
<organism evidence="2">
    <name type="scientific">viral metagenome</name>
    <dbReference type="NCBI Taxonomy" id="1070528"/>
    <lineage>
        <taxon>unclassified sequences</taxon>
        <taxon>metagenomes</taxon>
        <taxon>organismal metagenomes</taxon>
    </lineage>
</organism>
<dbReference type="EMBL" id="MN740565">
    <property type="protein sequence ID" value="QHU33923.1"/>
    <property type="molecule type" value="Genomic_DNA"/>
</dbReference>
<dbReference type="GO" id="GO:0005524">
    <property type="term" value="F:ATP binding"/>
    <property type="evidence" value="ECO:0007669"/>
    <property type="project" value="InterPro"/>
</dbReference>
<sequence length="277" mass="32068">MMINKLGFKRYILKCKMSERIIEIKELNPELIPPLSSKFEDPGYNGGCKLVVIGKPGTGKSTLIKALLHSKKHIFPVGMAMSGSEDSNHAYKGIMPSSFVFNEYSEDKLKDFIKRQKLAAKHLPNPWAVIILDDCTDDPRVFNKPIQHALYKKGRHWKMLYILSLQYAMDVKPVIRTNVDGVFILREPLLKNRKTLYENYASIIPDFNTFCTLMDNLTDDFSSIYIHGTTTTNDWQDCVYYWKAPEVSSDWKLGSPEYWAFHENRYDDEYTDPITET</sequence>
<dbReference type="InterPro" id="IPR003959">
    <property type="entry name" value="ATPase_AAA_core"/>
</dbReference>
<evidence type="ECO:0000259" key="1">
    <source>
        <dbReference type="Pfam" id="PF00004"/>
    </source>
</evidence>
<name>A0A6C0LU27_9ZZZZ</name>
<protein>
    <recommendedName>
        <fullName evidence="1">ATPase AAA-type core domain-containing protein</fullName>
    </recommendedName>
</protein>
<accession>A0A6C0LU27</accession>
<dbReference type="InterPro" id="IPR027417">
    <property type="entry name" value="P-loop_NTPase"/>
</dbReference>
<feature type="domain" description="ATPase AAA-type core" evidence="1">
    <location>
        <begin position="51"/>
        <end position="134"/>
    </location>
</feature>